<sequence length="440" mass="48670">MADIEFTEESMGRAPASSPIANDTQTGEIAVAEAGEGRRVPFMDSKAEMQRQIQHDITQRKKNKIQNGYKPHNFIVTDDLADFMKHRQELTSHKSFGIEKGGAYVPFDEIAVDFFSSNIKWSNPSNLTYKILSRTLAMGYCLVYANADVTVETSFEPIFDTAGNVIAVINDKNEVLANGIRYVYQANKGYIGTPETFSIDWYQLVKLDDMKPIYADAINLINAYTDSLNDNSDSLRAFAESILTITGIDSTQGITPEQLQAIGEEAINVLAFEAQMGGDGTFGATPKADFIAPPLNTEAREKWSSRVRNEIYTTLSLPDFEQIAGNVSTDTIRIYLYRTIQRAKNIADSVIEVFKVILNDANLTYEIDTPSSPNDNMKALDGITYLSDETKLRLAFPEWSDKQVSDELGRLQATKMTSGDAASMVSNLIGGVNDGNGRDD</sequence>
<evidence type="ECO:0000313" key="3">
    <source>
        <dbReference type="Proteomes" id="UP000475928"/>
    </source>
</evidence>
<dbReference type="InterPro" id="IPR021145">
    <property type="entry name" value="Portal_protein_SPP1_Gp6-like"/>
</dbReference>
<gene>
    <name evidence="2" type="ORF">Hs20B_02360</name>
</gene>
<dbReference type="RefSeq" id="WP_172354789.1">
    <property type="nucleotide sequence ID" value="NZ_BLLH01000001.1"/>
</dbReference>
<accession>A0A6A0B5P5</accession>
<evidence type="ECO:0000256" key="1">
    <source>
        <dbReference type="SAM" id="MobiDB-lite"/>
    </source>
</evidence>
<evidence type="ECO:0008006" key="4">
    <source>
        <dbReference type="Google" id="ProtNLM"/>
    </source>
</evidence>
<proteinExistence type="predicted"/>
<evidence type="ECO:0000313" key="2">
    <source>
        <dbReference type="EMBL" id="GFH39838.1"/>
    </source>
</evidence>
<comment type="caution">
    <text evidence="2">The sequence shown here is derived from an EMBL/GenBank/DDBJ whole genome shotgun (WGS) entry which is preliminary data.</text>
</comment>
<dbReference type="Pfam" id="PF05133">
    <property type="entry name" value="SPP1_portal"/>
    <property type="match status" value="1"/>
</dbReference>
<dbReference type="AlphaFoldDB" id="A0A6A0B5P5"/>
<keyword evidence="3" id="KW-1185">Reference proteome</keyword>
<name>A0A6A0B5P5_9LACT</name>
<reference evidence="2 3" key="1">
    <citation type="submission" date="2020-02" db="EMBL/GenBank/DDBJ databases">
        <title>Draft genome sequence of Lactococcus sp. Hs20B0-1.</title>
        <authorList>
            <person name="Noda S."/>
            <person name="Yuki M."/>
            <person name="Ohkuma M."/>
        </authorList>
    </citation>
    <scope>NUCLEOTIDE SEQUENCE [LARGE SCALE GENOMIC DNA]</scope>
    <source>
        <strain evidence="2 3">Hs20B0-1</strain>
    </source>
</reference>
<dbReference type="Proteomes" id="UP000475928">
    <property type="component" value="Unassembled WGS sequence"/>
</dbReference>
<protein>
    <recommendedName>
        <fullName evidence="4">Phage portal protein</fullName>
    </recommendedName>
</protein>
<feature type="region of interest" description="Disordered" evidence="1">
    <location>
        <begin position="1"/>
        <end position="26"/>
    </location>
</feature>
<dbReference type="EMBL" id="BLLH01000001">
    <property type="protein sequence ID" value="GFH39838.1"/>
    <property type="molecule type" value="Genomic_DNA"/>
</dbReference>
<organism evidence="2 3">
    <name type="scientific">Pseudolactococcus insecticola</name>
    <dbReference type="NCBI Taxonomy" id="2709158"/>
    <lineage>
        <taxon>Bacteria</taxon>
        <taxon>Bacillati</taxon>
        <taxon>Bacillota</taxon>
        <taxon>Bacilli</taxon>
        <taxon>Lactobacillales</taxon>
        <taxon>Streptococcaceae</taxon>
        <taxon>Pseudolactococcus</taxon>
    </lineage>
</organism>